<gene>
    <name evidence="1" type="ORF">SAMN04488692_12126</name>
</gene>
<sequence>MTLQKKVSEEVEFAEVLKSKHARYIHGAVISKEEVVADYVAPGVAIGKITESGHDEEGKFSVVTRGEVASGGVTHGADTIEVEEEADLYNFAVGDEVDIVGADGESQSRSDNDLTIVSIDAGDKLITVEDLNEDAGSEDYSSVAYVEKADGSSKAKFICLNLIDVSEEDAIVGGITHGAVFKDRMVNYDEKVAEDLAAISFEGEAVQGEQV</sequence>
<protein>
    <submittedName>
        <fullName evidence="1">Uncharacterized protein</fullName>
    </submittedName>
</protein>
<organism evidence="1 2">
    <name type="scientific">Halarsenatibacter silvermanii</name>
    <dbReference type="NCBI Taxonomy" id="321763"/>
    <lineage>
        <taxon>Bacteria</taxon>
        <taxon>Bacillati</taxon>
        <taxon>Bacillota</taxon>
        <taxon>Clostridia</taxon>
        <taxon>Halanaerobiales</taxon>
        <taxon>Halarsenatibacteraceae</taxon>
        <taxon>Halarsenatibacter</taxon>
    </lineage>
</organism>
<dbReference type="RefSeq" id="WP_089761343.1">
    <property type="nucleotide sequence ID" value="NZ_FNGO01000021.1"/>
</dbReference>
<evidence type="ECO:0000313" key="2">
    <source>
        <dbReference type="Proteomes" id="UP000199476"/>
    </source>
</evidence>
<keyword evidence="2" id="KW-1185">Reference proteome</keyword>
<dbReference type="AlphaFoldDB" id="A0A1G9RBB9"/>
<dbReference type="STRING" id="321763.SAMN04488692_12126"/>
<evidence type="ECO:0000313" key="1">
    <source>
        <dbReference type="EMBL" id="SDM20533.1"/>
    </source>
</evidence>
<name>A0A1G9RBB9_9FIRM</name>
<proteinExistence type="predicted"/>
<accession>A0A1G9RBB9</accession>
<dbReference type="Proteomes" id="UP000199476">
    <property type="component" value="Unassembled WGS sequence"/>
</dbReference>
<reference evidence="1 2" key="1">
    <citation type="submission" date="2016-10" db="EMBL/GenBank/DDBJ databases">
        <authorList>
            <person name="de Groot N.N."/>
        </authorList>
    </citation>
    <scope>NUCLEOTIDE SEQUENCE [LARGE SCALE GENOMIC DNA]</scope>
    <source>
        <strain evidence="1 2">SLAS-1</strain>
    </source>
</reference>
<dbReference type="EMBL" id="FNGO01000021">
    <property type="protein sequence ID" value="SDM20533.1"/>
    <property type="molecule type" value="Genomic_DNA"/>
</dbReference>